<dbReference type="EMBL" id="JBHUEA010000020">
    <property type="protein sequence ID" value="MFD1722403.1"/>
    <property type="molecule type" value="Genomic_DNA"/>
</dbReference>
<comment type="caution">
    <text evidence="1">The sequence shown here is derived from an EMBL/GenBank/DDBJ whole genome shotgun (WGS) entry which is preliminary data.</text>
</comment>
<protein>
    <submittedName>
        <fullName evidence="1">Uncharacterized protein</fullName>
    </submittedName>
</protein>
<name>A0ABW4LFZ3_9MICO</name>
<reference evidence="2" key="1">
    <citation type="journal article" date="2019" name="Int. J. Syst. Evol. Microbiol.">
        <title>The Global Catalogue of Microorganisms (GCM) 10K type strain sequencing project: providing services to taxonomists for standard genome sequencing and annotation.</title>
        <authorList>
            <consortium name="The Broad Institute Genomics Platform"/>
            <consortium name="The Broad Institute Genome Sequencing Center for Infectious Disease"/>
            <person name="Wu L."/>
            <person name="Ma J."/>
        </authorList>
    </citation>
    <scope>NUCLEOTIDE SEQUENCE [LARGE SCALE GENOMIC DNA]</scope>
    <source>
        <strain evidence="2">CGMCC 1.12471</strain>
    </source>
</reference>
<gene>
    <name evidence="1" type="ORF">ACFSBI_12670</name>
</gene>
<accession>A0ABW4LFZ3</accession>
<keyword evidence="2" id="KW-1185">Reference proteome</keyword>
<dbReference type="Proteomes" id="UP001597347">
    <property type="component" value="Unassembled WGS sequence"/>
</dbReference>
<dbReference type="RefSeq" id="WP_377935469.1">
    <property type="nucleotide sequence ID" value="NZ_JBHUEA010000020.1"/>
</dbReference>
<evidence type="ECO:0000313" key="1">
    <source>
        <dbReference type="EMBL" id="MFD1722403.1"/>
    </source>
</evidence>
<sequence length="332" mass="37340">MPRRTLGLEQIQVRPGRNRKHRLAPDLSNFEGEDLLQLFYGFFARMPPDHLVDERRSRYIRIDDVLANGRAVTVVAESGYYGDAGQTIDVKTHKTSHTRSLTESATVRTRLMFVLPPKQQTGLFLVERQGLVGAGHDLIDEFRRALTAKYAQHSFDTDNVLYPDAWAQGAELLEVEAVAYSYAPDLADGLMAKGAPIGMLRQSLVPSRGAGGVLPSALYKALRTHQVKTSQLLAFPNGETIDDTFVTVRRDGQKKTFALDHDKSPSIRVEITSEGERPLTDTPFIRRCQSEARDFYETLGVEWREEWAVGTWTDEQRSRTLAPHRPQDDSTA</sequence>
<evidence type="ECO:0000313" key="2">
    <source>
        <dbReference type="Proteomes" id="UP001597347"/>
    </source>
</evidence>
<organism evidence="1 2">
    <name type="scientific">Amnibacterium endophyticum</name>
    <dbReference type="NCBI Taxonomy" id="2109337"/>
    <lineage>
        <taxon>Bacteria</taxon>
        <taxon>Bacillati</taxon>
        <taxon>Actinomycetota</taxon>
        <taxon>Actinomycetes</taxon>
        <taxon>Micrococcales</taxon>
        <taxon>Microbacteriaceae</taxon>
        <taxon>Amnibacterium</taxon>
    </lineage>
</organism>
<proteinExistence type="predicted"/>